<dbReference type="Proteomes" id="UP001595816">
    <property type="component" value="Unassembled WGS sequence"/>
</dbReference>
<proteinExistence type="predicted"/>
<reference evidence="2" key="1">
    <citation type="journal article" date="2019" name="Int. J. Syst. Evol. Microbiol.">
        <title>The Global Catalogue of Microorganisms (GCM) 10K type strain sequencing project: providing services to taxonomists for standard genome sequencing and annotation.</title>
        <authorList>
            <consortium name="The Broad Institute Genomics Platform"/>
            <consortium name="The Broad Institute Genome Sequencing Center for Infectious Disease"/>
            <person name="Wu L."/>
            <person name="Ma J."/>
        </authorList>
    </citation>
    <scope>NUCLEOTIDE SEQUENCE [LARGE SCALE GENOMIC DNA]</scope>
    <source>
        <strain evidence="2">CGMCC 4.7289</strain>
    </source>
</reference>
<keyword evidence="2" id="KW-1185">Reference proteome</keyword>
<protein>
    <recommendedName>
        <fullName evidence="3">Restriction endonuclease type IV Mrr domain-containing protein</fullName>
    </recommendedName>
</protein>
<dbReference type="RefSeq" id="WP_253754087.1">
    <property type="nucleotide sequence ID" value="NZ_JAMZDZ010000001.1"/>
</dbReference>
<dbReference type="EMBL" id="JBHSAY010000001">
    <property type="protein sequence ID" value="MFC4129049.1"/>
    <property type="molecule type" value="Genomic_DNA"/>
</dbReference>
<evidence type="ECO:0000313" key="1">
    <source>
        <dbReference type="EMBL" id="MFC4129049.1"/>
    </source>
</evidence>
<evidence type="ECO:0000313" key="2">
    <source>
        <dbReference type="Proteomes" id="UP001595816"/>
    </source>
</evidence>
<accession>A0ABV8LE81</accession>
<evidence type="ECO:0008006" key="3">
    <source>
        <dbReference type="Google" id="ProtNLM"/>
    </source>
</evidence>
<gene>
    <name evidence="1" type="ORF">ACFOZ4_00275</name>
</gene>
<name>A0ABV8LE81_9ACTN</name>
<sequence>MKPQVVAEHLKAAEKAPHSQAKGRAYEDLVCYLFGQVPGCLVERDLTSVFDTEQIDIAVGNLRVPEGLGLLPPIFLVECKNWDQPADSQTVGYFFNILASRSVELGILVAANGVTGDLINGRHSQALGIGAAPRGIKMIVVTSDDLRRLEGIADFVQLLHRRYLRAYATGQLGAPTRGDWPADAGSSTIDELA</sequence>
<organism evidence="1 2">
    <name type="scientific">Hamadaea flava</name>
    <dbReference type="NCBI Taxonomy" id="1742688"/>
    <lineage>
        <taxon>Bacteria</taxon>
        <taxon>Bacillati</taxon>
        <taxon>Actinomycetota</taxon>
        <taxon>Actinomycetes</taxon>
        <taxon>Micromonosporales</taxon>
        <taxon>Micromonosporaceae</taxon>
        <taxon>Hamadaea</taxon>
    </lineage>
</organism>
<comment type="caution">
    <text evidence="1">The sequence shown here is derived from an EMBL/GenBank/DDBJ whole genome shotgun (WGS) entry which is preliminary data.</text>
</comment>